<dbReference type="Gene3D" id="3.50.50.60">
    <property type="entry name" value="FAD/NAD(P)-binding domain"/>
    <property type="match status" value="1"/>
</dbReference>
<sequence length="391" mass="39992">MTHDAIVIGGGPAGATAAVALARAGRRVALVERAAFPRRKVCGEFLSATTLPVLERIGVADAWRERTGPEVRRVALFAAERIVVAPMPAGPSGYGRALGRDVLDLLLVDAARAAGADILQPARAVALVPDAAGHRVVLAEADGGRTLAAPVIVAAHGSWERGPLPTQAAGPHTAADLLAFKAHFTGGALPPDLMAAFSFPGGYGGTVSADRGRLSVSLCIRRDRLAAIRGRAGEAASAAVFRHLTGSVRGARETFGAAALDGPWLAAGPIRPGLRPGYAGDIFRVGNLAGESHPIIAEGIAMAIQSGWLLAAALQGRDFASRADREAAGTAYDRAFRRQFALRMQAARAFAALASRPGLSAPLAAAVGRAPSLLAFAASLSGKTKDLSASA</sequence>
<keyword evidence="2" id="KW-0560">Oxidoreductase</keyword>
<feature type="domain" description="FAD-binding" evidence="1">
    <location>
        <begin position="4"/>
        <end position="184"/>
    </location>
</feature>
<comment type="caution">
    <text evidence="2">The sequence shown here is derived from an EMBL/GenBank/DDBJ whole genome shotgun (WGS) entry which is preliminary data.</text>
</comment>
<gene>
    <name evidence="2" type="ORF">DLJ53_10965</name>
</gene>
<dbReference type="GO" id="GO:0004497">
    <property type="term" value="F:monooxygenase activity"/>
    <property type="evidence" value="ECO:0007669"/>
    <property type="project" value="UniProtKB-KW"/>
</dbReference>
<dbReference type="Proteomes" id="UP000249590">
    <property type="component" value="Unassembled WGS sequence"/>
</dbReference>
<dbReference type="PANTHER" id="PTHR42685">
    <property type="entry name" value="GERANYLGERANYL DIPHOSPHATE REDUCTASE"/>
    <property type="match status" value="1"/>
</dbReference>
<accession>A0A8B2P0W0</accession>
<reference evidence="2 3" key="1">
    <citation type="submission" date="2018-05" db="EMBL/GenBank/DDBJ databases">
        <title>Acuticoccus sediminis sp. nov., isolated from deep-sea sediment of Indian Ocean.</title>
        <authorList>
            <person name="Liu X."/>
            <person name="Lai Q."/>
            <person name="Du Y."/>
            <person name="Sun F."/>
            <person name="Zhang X."/>
            <person name="Wang S."/>
            <person name="Shao Z."/>
        </authorList>
    </citation>
    <scope>NUCLEOTIDE SEQUENCE [LARGE SCALE GENOMIC DNA]</scope>
    <source>
        <strain evidence="2 3">PTG4-2</strain>
    </source>
</reference>
<evidence type="ECO:0000259" key="1">
    <source>
        <dbReference type="Pfam" id="PF01494"/>
    </source>
</evidence>
<dbReference type="PRINTS" id="PR00420">
    <property type="entry name" value="RNGMNOXGNASE"/>
</dbReference>
<evidence type="ECO:0000313" key="2">
    <source>
        <dbReference type="EMBL" id="RAI01907.1"/>
    </source>
</evidence>
<dbReference type="AlphaFoldDB" id="A0A8B2P0W0"/>
<dbReference type="InterPro" id="IPR002938">
    <property type="entry name" value="FAD-bd"/>
</dbReference>
<dbReference type="InterPro" id="IPR036188">
    <property type="entry name" value="FAD/NAD-bd_sf"/>
</dbReference>
<dbReference type="PANTHER" id="PTHR42685:SF22">
    <property type="entry name" value="CONDITIONED MEDIUM FACTOR RECEPTOR 1"/>
    <property type="match status" value="1"/>
</dbReference>
<evidence type="ECO:0000313" key="3">
    <source>
        <dbReference type="Proteomes" id="UP000249590"/>
    </source>
</evidence>
<proteinExistence type="predicted"/>
<protein>
    <submittedName>
        <fullName evidence="2">Monooxygenase</fullName>
    </submittedName>
</protein>
<name>A0A8B2P0W0_9HYPH</name>
<dbReference type="Pfam" id="PF01494">
    <property type="entry name" value="FAD_binding_3"/>
    <property type="match status" value="1"/>
</dbReference>
<keyword evidence="3" id="KW-1185">Reference proteome</keyword>
<dbReference type="GO" id="GO:0071949">
    <property type="term" value="F:FAD binding"/>
    <property type="evidence" value="ECO:0007669"/>
    <property type="project" value="InterPro"/>
</dbReference>
<dbReference type="SUPFAM" id="SSF51905">
    <property type="entry name" value="FAD/NAD(P)-binding domain"/>
    <property type="match status" value="1"/>
</dbReference>
<dbReference type="InterPro" id="IPR050407">
    <property type="entry name" value="Geranylgeranyl_reductase"/>
</dbReference>
<dbReference type="EMBL" id="QHHQ01000002">
    <property type="protein sequence ID" value="RAI01907.1"/>
    <property type="molecule type" value="Genomic_DNA"/>
</dbReference>
<dbReference type="OrthoDB" id="5652862at2"/>
<keyword evidence="2" id="KW-0503">Monooxygenase</keyword>
<dbReference type="RefSeq" id="WP_111345122.1">
    <property type="nucleotide sequence ID" value="NZ_QHHQ01000002.1"/>
</dbReference>
<organism evidence="2 3">
    <name type="scientific">Acuticoccus sediminis</name>
    <dbReference type="NCBI Taxonomy" id="2184697"/>
    <lineage>
        <taxon>Bacteria</taxon>
        <taxon>Pseudomonadati</taxon>
        <taxon>Pseudomonadota</taxon>
        <taxon>Alphaproteobacteria</taxon>
        <taxon>Hyphomicrobiales</taxon>
        <taxon>Amorphaceae</taxon>
        <taxon>Acuticoccus</taxon>
    </lineage>
</organism>